<gene>
    <name evidence="1" type="ORF">QTO34_008208</name>
</gene>
<sequence length="128" mass="14694">MAIRWITIVVPLLTFEVLAAFMALHLGKRGVTISDLVFTEICQFLLEVFPFLREYDLHHEDSEDAEEISVPDAPKIAPLFGKKSRIVITQSPRKYVPLPPKLNIDMPELTEPLAVLVRRKKLKKKRNC</sequence>
<organism evidence="1 2">
    <name type="scientific">Cnephaeus nilssonii</name>
    <name type="common">Northern bat</name>
    <name type="synonym">Eptesicus nilssonii</name>
    <dbReference type="NCBI Taxonomy" id="3371016"/>
    <lineage>
        <taxon>Eukaryota</taxon>
        <taxon>Metazoa</taxon>
        <taxon>Chordata</taxon>
        <taxon>Craniata</taxon>
        <taxon>Vertebrata</taxon>
        <taxon>Euteleostomi</taxon>
        <taxon>Mammalia</taxon>
        <taxon>Eutheria</taxon>
        <taxon>Laurasiatheria</taxon>
        <taxon>Chiroptera</taxon>
        <taxon>Yangochiroptera</taxon>
        <taxon>Vespertilionidae</taxon>
        <taxon>Cnephaeus</taxon>
    </lineage>
</organism>
<dbReference type="EMBL" id="JAULJE010000002">
    <property type="protein sequence ID" value="KAK1345744.1"/>
    <property type="molecule type" value="Genomic_DNA"/>
</dbReference>
<protein>
    <submittedName>
        <fullName evidence="1">Uncharacterized protein</fullName>
    </submittedName>
</protein>
<proteinExistence type="predicted"/>
<accession>A0AA40I9V1</accession>
<feature type="non-terminal residue" evidence="1">
    <location>
        <position position="128"/>
    </location>
</feature>
<name>A0AA40I9V1_CNENI</name>
<keyword evidence="2" id="KW-1185">Reference proteome</keyword>
<comment type="caution">
    <text evidence="1">The sequence shown here is derived from an EMBL/GenBank/DDBJ whole genome shotgun (WGS) entry which is preliminary data.</text>
</comment>
<dbReference type="AlphaFoldDB" id="A0AA40I9V1"/>
<evidence type="ECO:0000313" key="2">
    <source>
        <dbReference type="Proteomes" id="UP001177744"/>
    </source>
</evidence>
<reference evidence="1" key="1">
    <citation type="submission" date="2023-06" db="EMBL/GenBank/DDBJ databases">
        <title>Reference genome for the Northern bat (Eptesicus nilssonii), a most northern bat species.</title>
        <authorList>
            <person name="Laine V.N."/>
            <person name="Pulliainen A.T."/>
            <person name="Lilley T.M."/>
        </authorList>
    </citation>
    <scope>NUCLEOTIDE SEQUENCE</scope>
    <source>
        <strain evidence="1">BLF_Eptnil</strain>
        <tissue evidence="1">Kidney</tissue>
    </source>
</reference>
<dbReference type="Proteomes" id="UP001177744">
    <property type="component" value="Unassembled WGS sequence"/>
</dbReference>
<evidence type="ECO:0000313" key="1">
    <source>
        <dbReference type="EMBL" id="KAK1345744.1"/>
    </source>
</evidence>